<protein>
    <submittedName>
        <fullName evidence="2">Uncharacterized protein</fullName>
    </submittedName>
</protein>
<dbReference type="EMBL" id="CP042914">
    <property type="protein sequence ID" value="QEG40117.1"/>
    <property type="molecule type" value="Genomic_DNA"/>
</dbReference>
<evidence type="ECO:0000313" key="2">
    <source>
        <dbReference type="EMBL" id="QEG40117.1"/>
    </source>
</evidence>
<keyword evidence="3" id="KW-1185">Reference proteome</keyword>
<reference evidence="2 3" key="1">
    <citation type="submission" date="2019-08" db="EMBL/GenBank/DDBJ databases">
        <title>Deep-cultivation of Planctomycetes and their phenomic and genomic characterization uncovers novel biology.</title>
        <authorList>
            <person name="Wiegand S."/>
            <person name="Jogler M."/>
            <person name="Boedeker C."/>
            <person name="Pinto D."/>
            <person name="Vollmers J."/>
            <person name="Rivas-Marin E."/>
            <person name="Kohn T."/>
            <person name="Peeters S.H."/>
            <person name="Heuer A."/>
            <person name="Rast P."/>
            <person name="Oberbeckmann S."/>
            <person name="Bunk B."/>
            <person name="Jeske O."/>
            <person name="Meyerdierks A."/>
            <person name="Storesund J.E."/>
            <person name="Kallscheuer N."/>
            <person name="Luecker S."/>
            <person name="Lage O.M."/>
            <person name="Pohl T."/>
            <person name="Merkel B.J."/>
            <person name="Hornburger P."/>
            <person name="Mueller R.-W."/>
            <person name="Bruemmer F."/>
            <person name="Labrenz M."/>
            <person name="Spormann A.M."/>
            <person name="Op den Camp H."/>
            <person name="Overmann J."/>
            <person name="Amann R."/>
            <person name="Jetten M.S.M."/>
            <person name="Mascher T."/>
            <person name="Medema M.H."/>
            <person name="Devos D.P."/>
            <person name="Kaster A.-K."/>
            <person name="Ovreas L."/>
            <person name="Rohde M."/>
            <person name="Galperin M.Y."/>
            <person name="Jogler C."/>
        </authorList>
    </citation>
    <scope>NUCLEOTIDE SEQUENCE [LARGE SCALE GENOMIC DNA]</scope>
    <source>
        <strain evidence="2 3">UC8</strain>
    </source>
</reference>
<feature type="chain" id="PRO_5022745848" evidence="1">
    <location>
        <begin position="23"/>
        <end position="147"/>
    </location>
</feature>
<evidence type="ECO:0000256" key="1">
    <source>
        <dbReference type="SAM" id="SignalP"/>
    </source>
</evidence>
<accession>A0A5B9QM01</accession>
<sequence precursor="true">MRFAEICLAVLFVVGTLQTVQADEPKADKVQLIAGPQKRLVVYGVGDLVRRLNPARENGDKPNSGPNAVEEFVPLMNFIQTKIAPESWESLGGDGTMAPYLRNRSIVIDQTREVHDQIMLELGNLRKAYRVLDEFEQLSVSPADPAP</sequence>
<name>A0A5B9QM01_9BACT</name>
<organism evidence="2 3">
    <name type="scientific">Roseimaritima ulvae</name>
    <dbReference type="NCBI Taxonomy" id="980254"/>
    <lineage>
        <taxon>Bacteria</taxon>
        <taxon>Pseudomonadati</taxon>
        <taxon>Planctomycetota</taxon>
        <taxon>Planctomycetia</taxon>
        <taxon>Pirellulales</taxon>
        <taxon>Pirellulaceae</taxon>
        <taxon>Roseimaritima</taxon>
    </lineage>
</organism>
<proteinExistence type="predicted"/>
<feature type="signal peptide" evidence="1">
    <location>
        <begin position="1"/>
        <end position="22"/>
    </location>
</feature>
<keyword evidence="1" id="KW-0732">Signal</keyword>
<dbReference type="AlphaFoldDB" id="A0A5B9QM01"/>
<gene>
    <name evidence="2" type="ORF">UC8_21230</name>
</gene>
<dbReference type="KEGG" id="rul:UC8_21230"/>
<evidence type="ECO:0000313" key="3">
    <source>
        <dbReference type="Proteomes" id="UP000325286"/>
    </source>
</evidence>
<dbReference type="Proteomes" id="UP000325286">
    <property type="component" value="Chromosome"/>
</dbReference>